<accession>A0A835WA81</accession>
<dbReference type="OrthoDB" id="361870at2759"/>
<evidence type="ECO:0008006" key="4">
    <source>
        <dbReference type="Google" id="ProtNLM"/>
    </source>
</evidence>
<protein>
    <recommendedName>
        <fullName evidence="4">Mitochondrial ribosomal protein L28</fullName>
    </recommendedName>
</protein>
<reference evidence="2" key="1">
    <citation type="journal article" date="2020" name="bioRxiv">
        <title>Comparative genomics of Chlamydomonas.</title>
        <authorList>
            <person name="Craig R.J."/>
            <person name="Hasan A.R."/>
            <person name="Ness R.W."/>
            <person name="Keightley P.D."/>
        </authorList>
    </citation>
    <scope>NUCLEOTIDE SEQUENCE</scope>
    <source>
        <strain evidence="2">SAG 7.73</strain>
    </source>
</reference>
<comment type="caution">
    <text evidence="2">The sequence shown here is derived from an EMBL/GenBank/DDBJ whole genome shotgun (WGS) entry which is preliminary data.</text>
</comment>
<gene>
    <name evidence="2" type="ORF">HXX76_001987</name>
</gene>
<sequence>MTKDTLRHIEDMGGLDAYLINTPESLLKSNPASATKWEVMTVLRRREAAAALRAGGASPAGKAGGDSGAAAGAPGKESA</sequence>
<keyword evidence="3" id="KW-1185">Reference proteome</keyword>
<feature type="region of interest" description="Disordered" evidence="1">
    <location>
        <begin position="51"/>
        <end position="79"/>
    </location>
</feature>
<evidence type="ECO:0000313" key="2">
    <source>
        <dbReference type="EMBL" id="KAG2443637.1"/>
    </source>
</evidence>
<feature type="compositionally biased region" description="Low complexity" evidence="1">
    <location>
        <begin position="51"/>
        <end position="61"/>
    </location>
</feature>
<organism evidence="2 3">
    <name type="scientific">Chlamydomonas incerta</name>
    <dbReference type="NCBI Taxonomy" id="51695"/>
    <lineage>
        <taxon>Eukaryota</taxon>
        <taxon>Viridiplantae</taxon>
        <taxon>Chlorophyta</taxon>
        <taxon>core chlorophytes</taxon>
        <taxon>Chlorophyceae</taxon>
        <taxon>CS clade</taxon>
        <taxon>Chlamydomonadales</taxon>
        <taxon>Chlamydomonadaceae</taxon>
        <taxon>Chlamydomonas</taxon>
    </lineage>
</organism>
<dbReference type="Proteomes" id="UP000650467">
    <property type="component" value="Unassembled WGS sequence"/>
</dbReference>
<feature type="compositionally biased region" description="Low complexity" evidence="1">
    <location>
        <begin position="68"/>
        <end position="79"/>
    </location>
</feature>
<evidence type="ECO:0000256" key="1">
    <source>
        <dbReference type="SAM" id="MobiDB-lite"/>
    </source>
</evidence>
<name>A0A835WA81_CHLIN</name>
<proteinExistence type="predicted"/>
<dbReference type="AlphaFoldDB" id="A0A835WA81"/>
<evidence type="ECO:0000313" key="3">
    <source>
        <dbReference type="Proteomes" id="UP000650467"/>
    </source>
</evidence>
<dbReference type="EMBL" id="JAEHOC010000003">
    <property type="protein sequence ID" value="KAG2443637.1"/>
    <property type="molecule type" value="Genomic_DNA"/>
</dbReference>